<keyword evidence="3" id="KW-1133">Transmembrane helix</keyword>
<feature type="transmembrane region" description="Helical" evidence="3">
    <location>
        <begin position="485"/>
        <end position="505"/>
    </location>
</feature>
<feature type="compositionally biased region" description="Basic residues" evidence="2">
    <location>
        <begin position="1553"/>
        <end position="1564"/>
    </location>
</feature>
<sequence length="2293" mass="249014">MAATVQPQPLSLFCTLAANPSALPKFDTQACPVAQVMFAGVPSPETNAWFMFISQLGYTNAHAILCLGGIACVIYSLLVTLKSYHRLTQSLDVSAFSRFQILNLTFHLQLFALYCSFLSGFITNVLFVTHAWPIFSALCEVTMFGIQITLYFLTNKAWYSDLKGHYHAILNAFWVTFYVLPSSIYFAVICVHVANDFQSTVSLGNMIKYVSVMLWVLRCLLSGIFLVRGVSIVEGEGPEEQMIRTTNIVFSATTIVTGVLWITFTFNVFCPQIHFKSSTETFILSFLEWSNFTFLALLLATLSKMVVIETETKPNNNPTGNPLGPTFSAIGIKEEYLGSTSSIATDQTPLSSTMTITSSTRPAESSLDAMRRLEKRWSMGVISSSRYSDDLYNKTSYSATTATSPQIRLRSPIYSMYSTTQNGRPSSGGFGPGRRSAAVSPGIFASYAQDSELTLFDELQQEEIRQMASKSLVARKEQQERIDSWGWMFLIDFAALSIVSGIYVGHWYDVLAGRGPVIGVVTALLLAFSVVILLQLGIGIFNAEHISETYRPFMTRKASVIIASLLIALALSITLSNPFGYVIAAWLWPTGVVLCLSSTGKCTTKDRMNPLLESFLSSERLAKLKKVKLSKRSSRIAIQDETSGTELASPLSSKRKASVEAGDLPLSPTSKRFFQSVAKAFVGHVFLISIFCGLQLPVAISFCLVAILCSTGLANNVGKGNSSYIGQVMLWITSIVSIAFLSALAVLPLYAFPYAKGFISTDYKVNVLYSIVDSGISVDVINNAVAAVSLQGFYLAVNVKSPLMGNTMARILEIMQSEKATLMIESDESLQQVIDISKPLCNIRGTISPIFVAKNLQAVKNLVQIGVPVSAIAFSTAVGRQVPFDVQYSTLTGFYGLEIVPTETVLFNPWLSDSSRKRSRQIIVKPSFSSMFESQGTSLASVLSGVSALVVTNVYDNVWKLPFLSSSKTVPTLTSNNTNFSLNNKGMDLISWNTVSFGIKWGAACGIPGFLAFAFGLAAYVNEVVKQKQKQEQLEARRNTEKENQWREEYENKYNQLFQPNAGSELSLNSVGQVRKLLLVSNQKVVNIRRAGARIAECVALIGWFLFALGIGLTGEALYPFSESFVYIFGICGFASTVASFSLVGQSAEAYLIVFAVVLNVLNGKFNVVTCLIGCLGWITIAVGMGRFAVDVGLFNNLPANHGIGPIGAVISTSITSILMAICCWFNIMPVIAVTTGLTIVSLKLKISVQKSRDEDDGDKSQSCCLKSLRYLFTLQITKTLAIMENWLSLLFVWLALFLGGFGASFGYPPEGIASGIMLTTFSPVALGNSRELAVLGQLIYNLSLLSFGAIPFAISGSIIYFVSSILVSGGLIYRLKHQYLQFGWFELRYGFQLLSWIMIIAGMSIWINSTTIDSVSETSAILSSILCALAIVSNWIDDNTASFYPPSILASVPNFLTQISYVEVGAALFKSAAFIGTCTSTGKCAGTVAGPSLIVTGSIMYFFAMEVKSVSMLISSTLWRDPELGAEPASDVSESEDSSHSSDSYDSDQSRRSRRKRSRRRRKESPAPKVAPLDIYGLLLSWPALQTASKCILFGMSTFVSIVGVSIGSRRTCWIYTSAINGMLSTTLLATWICTGSLVVFGSCLFITLFEAGIFAGAFGYSILGTIATVLLLCFGVYEKTKKSGDGWTIPAVYQSFSLIGWFLFVVTFGVGVKDSGIRSIPDFVASLITIAICPAIAFMFWFSSIATVRPLRIALFSMICVVIMTTGSGIHQTGLGFLESVSSTLNSSRIGMMFGLLVILITQIAFLLHRSIVFSKIELFSEEKEKLLENPKLSDEGLSWIYIPTSYQTLNLLLKLSLSASFVTLICYIVSIGLMDPTSVIPPLAIHYTFIVSSLQAILGLVFHCYFHWTSVGMLGTISSILAFASSGAVIYSLAFSNMTLSVVNTAIASSVLTLAFLMTAVVIILHKPYPPVSKDELLTIMHIVLIGMIMIGWLLTIVAIGIRKGGGIPAYVQASISGGITMVSLIIEKRRPGFVIHSMLRTVNVASCALSIVLSGVSFANDVGFLNAYGGIGSQIDMAGSSLIILGCAAYIFALFLHSVRKYDELQQSSRYSTQAVLGDFEEAEDQIGSRSSETSNPTTVSEYSPRSSQSTDATRESCATTEGSNSRTNSDTSLDIETSGSKKSNITITLQGLGSRASIAAALSGIANSLSNRFKKLSPRQSIDSQKPSRPNQLTGEQKDIRTSPRDSEAAMSDSRSSEIIKVTSSKHPSAPTLKPTTSPLMSLDEINI</sequence>
<feature type="transmembrane region" description="Helical" evidence="3">
    <location>
        <begin position="553"/>
        <end position="573"/>
    </location>
</feature>
<feature type="transmembrane region" description="Helical" evidence="3">
    <location>
        <begin position="173"/>
        <end position="194"/>
    </location>
</feature>
<feature type="compositionally biased region" description="Polar residues" evidence="2">
    <location>
        <begin position="2132"/>
        <end position="2183"/>
    </location>
</feature>
<feature type="transmembrane region" description="Helical" evidence="3">
    <location>
        <begin position="728"/>
        <end position="752"/>
    </location>
</feature>
<feature type="transmembrane region" description="Helical" evidence="3">
    <location>
        <begin position="1755"/>
        <end position="1772"/>
    </location>
</feature>
<evidence type="ECO:0000313" key="4">
    <source>
        <dbReference type="EMBL" id="ORY45199.1"/>
    </source>
</evidence>
<feature type="transmembrane region" description="Helical" evidence="3">
    <location>
        <begin position="517"/>
        <end position="541"/>
    </location>
</feature>
<feature type="region of interest" description="Disordered" evidence="2">
    <location>
        <begin position="2127"/>
        <end position="2183"/>
    </location>
</feature>
<feature type="region of interest" description="Disordered" evidence="2">
    <location>
        <begin position="2221"/>
        <end position="2293"/>
    </location>
</feature>
<organism evidence="4 5">
    <name type="scientific">Rhizoclosmatium globosum</name>
    <dbReference type="NCBI Taxonomy" id="329046"/>
    <lineage>
        <taxon>Eukaryota</taxon>
        <taxon>Fungi</taxon>
        <taxon>Fungi incertae sedis</taxon>
        <taxon>Chytridiomycota</taxon>
        <taxon>Chytridiomycota incertae sedis</taxon>
        <taxon>Chytridiomycetes</taxon>
        <taxon>Chytridiales</taxon>
        <taxon>Chytriomycetaceae</taxon>
        <taxon>Rhizoclosmatium</taxon>
    </lineage>
</organism>
<gene>
    <name evidence="4" type="ORF">BCR33DRAFT_716514</name>
</gene>
<evidence type="ECO:0000256" key="3">
    <source>
        <dbReference type="SAM" id="Phobius"/>
    </source>
</evidence>
<feature type="transmembrane region" description="Helical" evidence="3">
    <location>
        <begin position="1592"/>
        <end position="1609"/>
    </location>
</feature>
<feature type="transmembrane region" description="Helical" evidence="3">
    <location>
        <begin position="1166"/>
        <end position="1190"/>
    </location>
</feature>
<proteinExistence type="predicted"/>
<feature type="transmembrane region" description="Helical" evidence="3">
    <location>
        <begin position="101"/>
        <end position="122"/>
    </location>
</feature>
<name>A0A1Y2CDS7_9FUNG</name>
<feature type="transmembrane region" description="Helical" evidence="3">
    <location>
        <begin position="206"/>
        <end position="227"/>
    </location>
</feature>
<feature type="transmembrane region" description="Helical" evidence="3">
    <location>
        <begin position="1359"/>
        <end position="1376"/>
    </location>
</feature>
<evidence type="ECO:0000256" key="1">
    <source>
        <dbReference type="SAM" id="Coils"/>
    </source>
</evidence>
<feature type="transmembrane region" description="Helical" evidence="3">
    <location>
        <begin position="1792"/>
        <end position="1810"/>
    </location>
</feature>
<keyword evidence="3" id="KW-0472">Membrane</keyword>
<feature type="transmembrane region" description="Helical" evidence="3">
    <location>
        <begin position="248"/>
        <end position="269"/>
    </location>
</feature>
<feature type="compositionally biased region" description="Polar residues" evidence="2">
    <location>
        <begin position="2223"/>
        <end position="2240"/>
    </location>
</feature>
<reference evidence="4 5" key="1">
    <citation type="submission" date="2016-07" db="EMBL/GenBank/DDBJ databases">
        <title>Pervasive Adenine N6-methylation of Active Genes in Fungi.</title>
        <authorList>
            <consortium name="DOE Joint Genome Institute"/>
            <person name="Mondo S.J."/>
            <person name="Dannebaum R.O."/>
            <person name="Kuo R.C."/>
            <person name="Labutti K."/>
            <person name="Haridas S."/>
            <person name="Kuo A."/>
            <person name="Salamov A."/>
            <person name="Ahrendt S.R."/>
            <person name="Lipzen A."/>
            <person name="Sullivan W."/>
            <person name="Andreopoulos W.B."/>
            <person name="Clum A."/>
            <person name="Lindquist E."/>
            <person name="Daum C."/>
            <person name="Ramamoorthy G.K."/>
            <person name="Gryganskyi A."/>
            <person name="Culley D."/>
            <person name="Magnuson J.K."/>
            <person name="James T.Y."/>
            <person name="O'Malley M.A."/>
            <person name="Stajich J.E."/>
            <person name="Spatafora J.W."/>
            <person name="Visel A."/>
            <person name="Grigoriev I.V."/>
        </authorList>
    </citation>
    <scope>NUCLEOTIDE SEQUENCE [LARGE SCALE GENOMIC DNA]</scope>
    <source>
        <strain evidence="4 5">JEL800</strain>
    </source>
</reference>
<feature type="transmembrane region" description="Helical" evidence="3">
    <location>
        <begin position="1888"/>
        <end position="1909"/>
    </location>
</feature>
<feature type="region of interest" description="Disordered" evidence="2">
    <location>
        <begin position="1526"/>
        <end position="1567"/>
    </location>
</feature>
<feature type="transmembrane region" description="Helical" evidence="3">
    <location>
        <begin position="1916"/>
        <end position="1937"/>
    </location>
</feature>
<dbReference type="EMBL" id="MCGO01000020">
    <property type="protein sequence ID" value="ORY45199.1"/>
    <property type="molecule type" value="Genomic_DNA"/>
</dbReference>
<comment type="caution">
    <text evidence="4">The sequence shown here is derived from an EMBL/GenBank/DDBJ whole genome shotgun (WGS) entry which is preliminary data.</text>
</comment>
<feature type="transmembrane region" description="Helical" evidence="3">
    <location>
        <begin position="134"/>
        <end position="153"/>
    </location>
</feature>
<feature type="transmembrane region" description="Helical" evidence="3">
    <location>
        <begin position="1980"/>
        <end position="2005"/>
    </location>
</feature>
<protein>
    <submittedName>
        <fullName evidence="4">Uncharacterized protein</fullName>
    </submittedName>
</protein>
<dbReference type="OrthoDB" id="2146752at2759"/>
<feature type="transmembrane region" description="Helical" evidence="3">
    <location>
        <begin position="681"/>
        <end position="708"/>
    </location>
</feature>
<feature type="transmembrane region" description="Helical" evidence="3">
    <location>
        <begin position="1630"/>
        <end position="1651"/>
    </location>
</feature>
<evidence type="ECO:0000256" key="2">
    <source>
        <dbReference type="SAM" id="MobiDB-lite"/>
    </source>
</evidence>
<feature type="transmembrane region" description="Helical" evidence="3">
    <location>
        <begin position="1725"/>
        <end position="1743"/>
    </location>
</feature>
<feature type="coiled-coil region" evidence="1">
    <location>
        <begin position="1017"/>
        <end position="1044"/>
    </location>
</feature>
<feature type="transmembrane region" description="Helical" evidence="3">
    <location>
        <begin position="1657"/>
        <end position="1679"/>
    </location>
</feature>
<feature type="transmembrane region" description="Helical" evidence="3">
    <location>
        <begin position="1210"/>
        <end position="1243"/>
    </location>
</feature>
<feature type="transmembrane region" description="Helical" evidence="3">
    <location>
        <begin position="1125"/>
        <end position="1145"/>
    </location>
</feature>
<feature type="transmembrane region" description="Helical" evidence="3">
    <location>
        <begin position="1098"/>
        <end position="1119"/>
    </location>
</feature>
<evidence type="ECO:0000313" key="5">
    <source>
        <dbReference type="Proteomes" id="UP000193642"/>
    </source>
</evidence>
<dbReference type="Proteomes" id="UP000193642">
    <property type="component" value="Unassembled WGS sequence"/>
</dbReference>
<feature type="transmembrane region" description="Helical" evidence="3">
    <location>
        <begin position="61"/>
        <end position="81"/>
    </location>
</feature>
<feature type="transmembrane region" description="Helical" evidence="3">
    <location>
        <begin position="289"/>
        <end position="307"/>
    </location>
</feature>
<keyword evidence="1" id="KW-0175">Coiled coil</keyword>
<feature type="transmembrane region" description="Helical" evidence="3">
    <location>
        <begin position="1949"/>
        <end position="1968"/>
    </location>
</feature>
<feature type="compositionally biased region" description="Basic and acidic residues" evidence="2">
    <location>
        <begin position="2241"/>
        <end position="2253"/>
    </location>
</feature>
<feature type="transmembrane region" description="Helical" evidence="3">
    <location>
        <begin position="1001"/>
        <end position="1021"/>
    </location>
</feature>
<feature type="transmembrane region" description="Helical" evidence="3">
    <location>
        <begin position="2082"/>
        <end position="2100"/>
    </location>
</feature>
<keyword evidence="3" id="KW-0812">Transmembrane</keyword>
<feature type="transmembrane region" description="Helical" evidence="3">
    <location>
        <begin position="1854"/>
        <end position="1876"/>
    </location>
</feature>
<feature type="transmembrane region" description="Helical" evidence="3">
    <location>
        <begin position="2042"/>
        <end position="2062"/>
    </location>
</feature>
<accession>A0A1Y2CDS7</accession>
<feature type="transmembrane region" description="Helical" evidence="3">
    <location>
        <begin position="1691"/>
        <end position="1713"/>
    </location>
</feature>
<feature type="transmembrane region" description="Helical" evidence="3">
    <location>
        <begin position="1388"/>
        <end position="1408"/>
    </location>
</feature>
<feature type="transmembrane region" description="Helical" evidence="3">
    <location>
        <begin position="2011"/>
        <end position="2030"/>
    </location>
</feature>
<keyword evidence="5" id="KW-1185">Reference proteome</keyword>
<feature type="transmembrane region" description="Helical" evidence="3">
    <location>
        <begin position="1287"/>
        <end position="1306"/>
    </location>
</feature>